<dbReference type="PANTHER" id="PTHR43191:SF2">
    <property type="entry name" value="RRNA METHYLTRANSFERASE 3, MITOCHONDRIAL"/>
    <property type="match status" value="1"/>
</dbReference>
<sequence length="349" mass="39056">KPVVVVLSSMASRRVIKSFSDPLVSELLGLANESARRVESKLCVVSGRKLLHELAENYSFKEVVSDRPLPPMCPLRYESHHVVSDKILRRVANMRSYQHNMLGTIRMPQPLERPPDTAKLLLILDGVVDAGQLGTILRSAFALKWHSIWFMPRTNADPFDHKAIRASQAALWHMPFTYGKLDKLERFIEESSLFPAVLDTKGALIGADSSIFTTGDDKGREADNIERREGIALLIRGPHAGLATPPRSFNRLRLEDAGGRMNLAEADLGMVASVALHEIKNNYFQHVSASPFIASPEAPREGSKYAHHFDSRGRARNRRVLERQSRSRGTGQAKYERLQPTRATKHVSV</sequence>
<dbReference type="GO" id="GO:0032259">
    <property type="term" value="P:methylation"/>
    <property type="evidence" value="ECO:0007669"/>
    <property type="project" value="UniProtKB-KW"/>
</dbReference>
<protein>
    <recommendedName>
        <fullName evidence="4">tRNA/rRNA methyltransferase SpoU type domain-containing protein</fullName>
    </recommendedName>
</protein>
<comment type="caution">
    <text evidence="5">The sequence shown here is derived from an EMBL/GenBank/DDBJ whole genome shotgun (WGS) entry which is preliminary data.</text>
</comment>
<dbReference type="Gene3D" id="3.40.1280.10">
    <property type="match status" value="1"/>
</dbReference>
<evidence type="ECO:0000256" key="2">
    <source>
        <dbReference type="ARBA" id="ARBA00022679"/>
    </source>
</evidence>
<feature type="domain" description="tRNA/rRNA methyltransferase SpoU type" evidence="4">
    <location>
        <begin position="120"/>
        <end position="190"/>
    </location>
</feature>
<reference evidence="5 6" key="1">
    <citation type="submission" date="2020-04" db="EMBL/GenBank/DDBJ databases">
        <title>Perkinsus olseni comparative genomics.</title>
        <authorList>
            <person name="Bogema D.R."/>
        </authorList>
    </citation>
    <scope>NUCLEOTIDE SEQUENCE [LARGE SCALE GENOMIC DNA]</scope>
    <source>
        <strain evidence="5">ATCC PRA-205</strain>
    </source>
</reference>
<dbReference type="GO" id="GO:0008173">
    <property type="term" value="F:RNA methyltransferase activity"/>
    <property type="evidence" value="ECO:0007669"/>
    <property type="project" value="InterPro"/>
</dbReference>
<dbReference type="AlphaFoldDB" id="A0A7J6RED0"/>
<evidence type="ECO:0000313" key="5">
    <source>
        <dbReference type="EMBL" id="KAF4719098.1"/>
    </source>
</evidence>
<evidence type="ECO:0000259" key="4">
    <source>
        <dbReference type="Pfam" id="PF00588"/>
    </source>
</evidence>
<feature type="compositionally biased region" description="Basic and acidic residues" evidence="3">
    <location>
        <begin position="298"/>
        <end position="325"/>
    </location>
</feature>
<keyword evidence="2" id="KW-0808">Transferase</keyword>
<organism evidence="5 6">
    <name type="scientific">Perkinsus olseni</name>
    <name type="common">Perkinsus atlanticus</name>
    <dbReference type="NCBI Taxonomy" id="32597"/>
    <lineage>
        <taxon>Eukaryota</taxon>
        <taxon>Sar</taxon>
        <taxon>Alveolata</taxon>
        <taxon>Perkinsozoa</taxon>
        <taxon>Perkinsea</taxon>
        <taxon>Perkinsida</taxon>
        <taxon>Perkinsidae</taxon>
        <taxon>Perkinsus</taxon>
    </lineage>
</organism>
<dbReference type="Pfam" id="PF00588">
    <property type="entry name" value="SpoU_methylase"/>
    <property type="match status" value="1"/>
</dbReference>
<name>A0A7J6RED0_PEROL</name>
<evidence type="ECO:0000256" key="3">
    <source>
        <dbReference type="SAM" id="MobiDB-lite"/>
    </source>
</evidence>
<evidence type="ECO:0000313" key="6">
    <source>
        <dbReference type="Proteomes" id="UP000574390"/>
    </source>
</evidence>
<keyword evidence="1" id="KW-0489">Methyltransferase</keyword>
<gene>
    <name evidence="5" type="ORF">FOZ62_017954</name>
</gene>
<dbReference type="EMBL" id="JABANM010022730">
    <property type="protein sequence ID" value="KAF4719098.1"/>
    <property type="molecule type" value="Genomic_DNA"/>
</dbReference>
<feature type="non-terminal residue" evidence="5">
    <location>
        <position position="1"/>
    </location>
</feature>
<dbReference type="SUPFAM" id="SSF75217">
    <property type="entry name" value="alpha/beta knot"/>
    <property type="match status" value="1"/>
</dbReference>
<feature type="region of interest" description="Disordered" evidence="3">
    <location>
        <begin position="295"/>
        <end position="349"/>
    </location>
</feature>
<dbReference type="GO" id="GO:0003723">
    <property type="term" value="F:RNA binding"/>
    <property type="evidence" value="ECO:0007669"/>
    <property type="project" value="InterPro"/>
</dbReference>
<dbReference type="InterPro" id="IPR029026">
    <property type="entry name" value="tRNA_m1G_MTases_N"/>
</dbReference>
<dbReference type="InterPro" id="IPR029028">
    <property type="entry name" value="Alpha/beta_knot_MTases"/>
</dbReference>
<dbReference type="InterPro" id="IPR051259">
    <property type="entry name" value="rRNA_Methyltransferase"/>
</dbReference>
<accession>A0A7J6RED0</accession>
<dbReference type="GO" id="GO:0006396">
    <property type="term" value="P:RNA processing"/>
    <property type="evidence" value="ECO:0007669"/>
    <property type="project" value="InterPro"/>
</dbReference>
<dbReference type="InterPro" id="IPR001537">
    <property type="entry name" value="SpoU_MeTrfase"/>
</dbReference>
<proteinExistence type="predicted"/>
<dbReference type="PANTHER" id="PTHR43191">
    <property type="entry name" value="RRNA METHYLTRANSFERASE 3"/>
    <property type="match status" value="1"/>
</dbReference>
<dbReference type="Proteomes" id="UP000574390">
    <property type="component" value="Unassembled WGS sequence"/>
</dbReference>
<evidence type="ECO:0000256" key="1">
    <source>
        <dbReference type="ARBA" id="ARBA00022603"/>
    </source>
</evidence>